<evidence type="ECO:0000256" key="6">
    <source>
        <dbReference type="ARBA" id="ARBA00022692"/>
    </source>
</evidence>
<keyword evidence="5" id="KW-0107">Calcium channel</keyword>
<dbReference type="GO" id="GO:0032469">
    <property type="term" value="P:endoplasmic reticulum calcium ion homeostasis"/>
    <property type="evidence" value="ECO:0007669"/>
    <property type="project" value="InterPro"/>
</dbReference>
<dbReference type="InterPro" id="IPR008559">
    <property type="entry name" value="TMCO1"/>
</dbReference>
<evidence type="ECO:0000256" key="9">
    <source>
        <dbReference type="ARBA" id="ARBA00022989"/>
    </source>
</evidence>
<keyword evidence="4" id="KW-0109">Calcium transport</keyword>
<dbReference type="STRING" id="1157962.A0A250XAC7"/>
<dbReference type="InterPro" id="IPR002809">
    <property type="entry name" value="EMC3/TMCO1"/>
</dbReference>
<dbReference type="PANTHER" id="PTHR20917">
    <property type="entry name" value="PNAS-RELATED"/>
    <property type="match status" value="1"/>
</dbReference>
<evidence type="ECO:0000256" key="1">
    <source>
        <dbReference type="ARBA" id="ARBA00004477"/>
    </source>
</evidence>
<comment type="caution">
    <text evidence="15">The sequence shown here is derived from an EMBL/GenBank/DDBJ whole genome shotgun (WGS) entry which is preliminary data.</text>
</comment>
<keyword evidence="10" id="KW-0175">Coiled coil</keyword>
<dbReference type="SMART" id="SM01415">
    <property type="entry name" value="DUF106"/>
    <property type="match status" value="1"/>
</dbReference>
<keyword evidence="12 14" id="KW-0472">Membrane</keyword>
<evidence type="ECO:0008006" key="17">
    <source>
        <dbReference type="Google" id="ProtNLM"/>
    </source>
</evidence>
<keyword evidence="8" id="KW-0106">Calcium</keyword>
<comment type="similarity">
    <text evidence="2">Belongs to the TMCO1 family.</text>
</comment>
<evidence type="ECO:0000256" key="10">
    <source>
        <dbReference type="ARBA" id="ARBA00023054"/>
    </source>
</evidence>
<reference evidence="15 16" key="1">
    <citation type="submission" date="2017-08" db="EMBL/GenBank/DDBJ databases">
        <title>Acidophilic green algal genome provides insights into adaptation to an acidic environment.</title>
        <authorList>
            <person name="Hirooka S."/>
            <person name="Hirose Y."/>
            <person name="Kanesaki Y."/>
            <person name="Higuchi S."/>
            <person name="Fujiwara T."/>
            <person name="Onuma R."/>
            <person name="Era A."/>
            <person name="Ohbayashi R."/>
            <person name="Uzuka A."/>
            <person name="Nozaki H."/>
            <person name="Yoshikawa H."/>
            <person name="Miyagishima S.Y."/>
        </authorList>
    </citation>
    <scope>NUCLEOTIDE SEQUENCE [LARGE SCALE GENOMIC DNA]</scope>
    <source>
        <strain evidence="15 16">NIES-2499</strain>
    </source>
</reference>
<evidence type="ECO:0000256" key="12">
    <source>
        <dbReference type="ARBA" id="ARBA00023136"/>
    </source>
</evidence>
<evidence type="ECO:0000256" key="13">
    <source>
        <dbReference type="ARBA" id="ARBA00023303"/>
    </source>
</evidence>
<keyword evidence="13" id="KW-0407">Ion channel</keyword>
<evidence type="ECO:0000256" key="14">
    <source>
        <dbReference type="SAM" id="Phobius"/>
    </source>
</evidence>
<evidence type="ECO:0000313" key="15">
    <source>
        <dbReference type="EMBL" id="GAX79710.1"/>
    </source>
</evidence>
<dbReference type="Pfam" id="PF01956">
    <property type="entry name" value="EMC3_TMCO1"/>
    <property type="match status" value="1"/>
</dbReference>
<dbReference type="PANTHER" id="PTHR20917:SF0">
    <property type="entry name" value="CALCIUM LOAD-ACTIVATED CALCIUM CHANNEL"/>
    <property type="match status" value="1"/>
</dbReference>
<name>A0A250XAC7_9CHLO</name>
<keyword evidence="9 14" id="KW-1133">Transmembrane helix</keyword>
<accession>A0A250XAC7</accession>
<feature type="transmembrane region" description="Helical" evidence="14">
    <location>
        <begin position="12"/>
        <end position="39"/>
    </location>
</feature>
<evidence type="ECO:0000256" key="3">
    <source>
        <dbReference type="ARBA" id="ARBA00022448"/>
    </source>
</evidence>
<evidence type="ECO:0000256" key="5">
    <source>
        <dbReference type="ARBA" id="ARBA00022673"/>
    </source>
</evidence>
<dbReference type="Proteomes" id="UP000232323">
    <property type="component" value="Unassembled WGS sequence"/>
</dbReference>
<dbReference type="EMBL" id="BEGY01000045">
    <property type="protein sequence ID" value="GAX79710.1"/>
    <property type="molecule type" value="Genomic_DNA"/>
</dbReference>
<gene>
    <name evidence="15" type="ORF">CEUSTIGMA_g7151.t1</name>
</gene>
<evidence type="ECO:0000256" key="4">
    <source>
        <dbReference type="ARBA" id="ARBA00022568"/>
    </source>
</evidence>
<dbReference type="GO" id="GO:0005262">
    <property type="term" value="F:calcium channel activity"/>
    <property type="evidence" value="ECO:0007669"/>
    <property type="project" value="UniProtKB-KW"/>
</dbReference>
<keyword evidence="11" id="KW-0406">Ion transport</keyword>
<keyword evidence="7" id="KW-0256">Endoplasmic reticulum</keyword>
<evidence type="ECO:0000313" key="16">
    <source>
        <dbReference type="Proteomes" id="UP000232323"/>
    </source>
</evidence>
<sequence>MTPSMLRIIQMTFNYTALVIIGYTALSTVLIEFLSWLFVYRTSNYKRMVSEILSCGKRFALLDSAKNKAEKDNPKKKKKLEAELMGVTREFSFRVRGLTSVFTFGVLFGLYKYLSAQYSGVAVGKLPFHAPAFLHRMTHMTLEGEDYLECSALFIYLLSGLAVRTNITKFLGLGPSRTVSYTASPQFLTKLSE</sequence>
<evidence type="ECO:0000256" key="2">
    <source>
        <dbReference type="ARBA" id="ARBA00006537"/>
    </source>
</evidence>
<proteinExistence type="inferred from homology"/>
<dbReference type="GO" id="GO:0005789">
    <property type="term" value="C:endoplasmic reticulum membrane"/>
    <property type="evidence" value="ECO:0007669"/>
    <property type="project" value="UniProtKB-SubCell"/>
</dbReference>
<keyword evidence="3" id="KW-0813">Transport</keyword>
<protein>
    <recommendedName>
        <fullName evidence="17">Calcium load-activated calcium channel</fullName>
    </recommendedName>
</protein>
<evidence type="ECO:0000256" key="7">
    <source>
        <dbReference type="ARBA" id="ARBA00022824"/>
    </source>
</evidence>
<dbReference type="OrthoDB" id="342726at2759"/>
<organism evidence="15 16">
    <name type="scientific">Chlamydomonas eustigma</name>
    <dbReference type="NCBI Taxonomy" id="1157962"/>
    <lineage>
        <taxon>Eukaryota</taxon>
        <taxon>Viridiplantae</taxon>
        <taxon>Chlorophyta</taxon>
        <taxon>core chlorophytes</taxon>
        <taxon>Chlorophyceae</taxon>
        <taxon>CS clade</taxon>
        <taxon>Chlamydomonadales</taxon>
        <taxon>Chlamydomonadaceae</taxon>
        <taxon>Chlamydomonas</taxon>
    </lineage>
</organism>
<keyword evidence="6 14" id="KW-0812">Transmembrane</keyword>
<comment type="subcellular location">
    <subcellularLocation>
        <location evidence="1">Endoplasmic reticulum membrane</location>
        <topology evidence="1">Multi-pass membrane protein</topology>
    </subcellularLocation>
</comment>
<keyword evidence="16" id="KW-1185">Reference proteome</keyword>
<evidence type="ECO:0000256" key="11">
    <source>
        <dbReference type="ARBA" id="ARBA00023065"/>
    </source>
</evidence>
<dbReference type="AlphaFoldDB" id="A0A250XAC7"/>
<evidence type="ECO:0000256" key="8">
    <source>
        <dbReference type="ARBA" id="ARBA00022837"/>
    </source>
</evidence>